<name>A0A4R2T2T2_9PAST</name>
<sequence length="580" mass="66535">MQKLRQSDHLYVIKNIRVSNWDWKIFSGSYRIAAEEKISGIPLLSAHNLETETDKEVVLSKPIAVKAGMELGLIGEYNQMDEQDKKLLHLEVFTYDDIEAFQAIAKAQYEKDKAEKKLTDNFLYVARNSAYYSITENKAVKLGSTVTEIMVPLSETEKKTIKEGNATKDYYNIQPYLHNTTVKSKTGIYVDNSHVTHGILFPGVNIFKQQSDGLCIFKNGLHENLNPASDLTAKQKDELTPLFKAIMDELDLEKDNGTPVIFEAGKLKNLLLDSIQQRRLTGIIAKHESEWKSTRQADFAKVCDLYRRYNDEETAKRINKRVEDLSIKLKVNQFDTDKEAHYIHPLGFVGWLAAPRAEFDWFETPLVKLIVSKESKGSYNAYNITGWDAEGRNKIYESHFEPTVQYHLEKMTIKEIRTAQDTYIGSNKKHMQAVGIFQMIPSTLGQFLRWLKSYKTIDENSQLFDRNFQQLTPLFFWEIKRSIISGYFRNKNTVEEAAYEVAQEWASAAVPKGKRVKPKKKGELGRISDGTISYYDSDGLNKAHYSAEFTIKALEETKKMIDDIGGYEAVRNVTLEILNN</sequence>
<reference evidence="1 2" key="1">
    <citation type="submission" date="2019-03" db="EMBL/GenBank/DDBJ databases">
        <title>Genomic Encyclopedia of Type Strains, Phase IV (KMG-IV): sequencing the most valuable type-strain genomes for metagenomic binning, comparative biology and taxonomic classification.</title>
        <authorList>
            <person name="Goeker M."/>
        </authorList>
    </citation>
    <scope>NUCLEOTIDE SEQUENCE [LARGE SCALE GENOMIC DNA]</scope>
    <source>
        <strain evidence="1 2">DSM 28404</strain>
    </source>
</reference>
<dbReference type="EMBL" id="SLYB01000031">
    <property type="protein sequence ID" value="TCP91298.1"/>
    <property type="molecule type" value="Genomic_DNA"/>
</dbReference>
<dbReference type="Proteomes" id="UP000295763">
    <property type="component" value="Unassembled WGS sequence"/>
</dbReference>
<evidence type="ECO:0000313" key="2">
    <source>
        <dbReference type="Proteomes" id="UP000295763"/>
    </source>
</evidence>
<keyword evidence="2" id="KW-1185">Reference proteome</keyword>
<protein>
    <submittedName>
        <fullName evidence="1">Uncharacterized protein</fullName>
    </submittedName>
</protein>
<organism evidence="1 2">
    <name type="scientific">Cricetibacter osteomyelitidis</name>
    <dbReference type="NCBI Taxonomy" id="1521931"/>
    <lineage>
        <taxon>Bacteria</taxon>
        <taxon>Pseudomonadati</taxon>
        <taxon>Pseudomonadota</taxon>
        <taxon>Gammaproteobacteria</taxon>
        <taxon>Pasteurellales</taxon>
        <taxon>Pasteurellaceae</taxon>
        <taxon>Cricetibacter</taxon>
    </lineage>
</organism>
<evidence type="ECO:0000313" key="1">
    <source>
        <dbReference type="EMBL" id="TCP91298.1"/>
    </source>
</evidence>
<gene>
    <name evidence="1" type="ORF">EDC44_1314</name>
</gene>
<comment type="caution">
    <text evidence="1">The sequence shown here is derived from an EMBL/GenBank/DDBJ whole genome shotgun (WGS) entry which is preliminary data.</text>
</comment>
<dbReference type="AlphaFoldDB" id="A0A4R2T2T2"/>
<accession>A0A4R2T2T2</accession>
<proteinExistence type="predicted"/>